<dbReference type="AlphaFoldDB" id="A0A9J6CW79"/>
<name>A0A9J6CW79_RHIMP</name>
<feature type="transmembrane region" description="Helical" evidence="1">
    <location>
        <begin position="78"/>
        <end position="105"/>
    </location>
</feature>
<dbReference type="EMBL" id="JABSTU010006061">
    <property type="protein sequence ID" value="KAH7934672.1"/>
    <property type="molecule type" value="Genomic_DNA"/>
</dbReference>
<dbReference type="VEuPathDB" id="VectorBase:LOC119186860"/>
<comment type="caution">
    <text evidence="2">The sequence shown here is derived from an EMBL/GenBank/DDBJ whole genome shotgun (WGS) entry which is preliminary data.</text>
</comment>
<sequence>MGAQLLNGGTHTGHLGTRAAGVLLGALCVQSDPSALLAEPTRDPPLPLPAQGALPRGFRDSDKRIGVQRHRKNSTQGCFVLSAHSVCCCCCCCCCVVVLLLLLFVTSCHSSGRQREVGDGNDSRCAPAGKLPHCNASQVSLVTKTIGKIARVAQGQNGEQTHAEATCRCTGQGSGVHYRRAHGNNSADLTYYEQRQYFTCETLRECRPGEPCGHVTRDHYATYKACNCPAHHLCTVPLNFSDRKVVNVREPLYEGSAYLALCLPK</sequence>
<gene>
    <name evidence="2" type="ORF">HPB51_028962</name>
</gene>
<evidence type="ECO:0000313" key="2">
    <source>
        <dbReference type="EMBL" id="KAH7934672.1"/>
    </source>
</evidence>
<keyword evidence="3" id="KW-1185">Reference proteome</keyword>
<keyword evidence="1" id="KW-0472">Membrane</keyword>
<organism evidence="2 3">
    <name type="scientific">Rhipicephalus microplus</name>
    <name type="common">Cattle tick</name>
    <name type="synonym">Boophilus microplus</name>
    <dbReference type="NCBI Taxonomy" id="6941"/>
    <lineage>
        <taxon>Eukaryota</taxon>
        <taxon>Metazoa</taxon>
        <taxon>Ecdysozoa</taxon>
        <taxon>Arthropoda</taxon>
        <taxon>Chelicerata</taxon>
        <taxon>Arachnida</taxon>
        <taxon>Acari</taxon>
        <taxon>Parasitiformes</taxon>
        <taxon>Ixodida</taxon>
        <taxon>Ixodoidea</taxon>
        <taxon>Ixodidae</taxon>
        <taxon>Rhipicephalinae</taxon>
        <taxon>Rhipicephalus</taxon>
        <taxon>Boophilus</taxon>
    </lineage>
</organism>
<reference evidence="2" key="2">
    <citation type="submission" date="2021-09" db="EMBL/GenBank/DDBJ databases">
        <authorList>
            <person name="Jia N."/>
            <person name="Wang J."/>
            <person name="Shi W."/>
            <person name="Du L."/>
            <person name="Sun Y."/>
            <person name="Zhan W."/>
            <person name="Jiang J."/>
            <person name="Wang Q."/>
            <person name="Zhang B."/>
            <person name="Ji P."/>
            <person name="Sakyi L.B."/>
            <person name="Cui X."/>
            <person name="Yuan T."/>
            <person name="Jiang B."/>
            <person name="Yang W."/>
            <person name="Lam T.T.-Y."/>
            <person name="Chang Q."/>
            <person name="Ding S."/>
            <person name="Wang X."/>
            <person name="Zhu J."/>
            <person name="Ruan X."/>
            <person name="Zhao L."/>
            <person name="Wei J."/>
            <person name="Que T."/>
            <person name="Du C."/>
            <person name="Cheng J."/>
            <person name="Dai P."/>
            <person name="Han X."/>
            <person name="Huang E."/>
            <person name="Gao Y."/>
            <person name="Liu J."/>
            <person name="Shao H."/>
            <person name="Ye R."/>
            <person name="Li L."/>
            <person name="Wei W."/>
            <person name="Wang X."/>
            <person name="Wang C."/>
            <person name="Huo Q."/>
            <person name="Li W."/>
            <person name="Guo W."/>
            <person name="Chen H."/>
            <person name="Chen S."/>
            <person name="Zhou L."/>
            <person name="Zhou L."/>
            <person name="Ni X."/>
            <person name="Tian J."/>
            <person name="Zhou Y."/>
            <person name="Sheng Y."/>
            <person name="Liu T."/>
            <person name="Pan Y."/>
            <person name="Xia L."/>
            <person name="Li J."/>
            <person name="Zhao F."/>
            <person name="Cao W."/>
        </authorList>
    </citation>
    <scope>NUCLEOTIDE SEQUENCE</scope>
    <source>
        <strain evidence="2">Rmic-2018</strain>
        <tissue evidence="2">Larvae</tissue>
    </source>
</reference>
<keyword evidence="1" id="KW-0812">Transmembrane</keyword>
<accession>A0A9J6CW79</accession>
<evidence type="ECO:0000256" key="1">
    <source>
        <dbReference type="SAM" id="Phobius"/>
    </source>
</evidence>
<protein>
    <submittedName>
        <fullName evidence="2">Uncharacterized protein</fullName>
    </submittedName>
</protein>
<evidence type="ECO:0000313" key="3">
    <source>
        <dbReference type="Proteomes" id="UP000821866"/>
    </source>
</evidence>
<dbReference type="Proteomes" id="UP000821866">
    <property type="component" value="Unassembled WGS sequence"/>
</dbReference>
<reference evidence="2" key="1">
    <citation type="journal article" date="2020" name="Cell">
        <title>Large-Scale Comparative Analyses of Tick Genomes Elucidate Their Genetic Diversity and Vector Capacities.</title>
        <authorList>
            <consortium name="Tick Genome and Microbiome Consortium (TIGMIC)"/>
            <person name="Jia N."/>
            <person name="Wang J."/>
            <person name="Shi W."/>
            <person name="Du L."/>
            <person name="Sun Y."/>
            <person name="Zhan W."/>
            <person name="Jiang J.F."/>
            <person name="Wang Q."/>
            <person name="Zhang B."/>
            <person name="Ji P."/>
            <person name="Bell-Sakyi L."/>
            <person name="Cui X.M."/>
            <person name="Yuan T.T."/>
            <person name="Jiang B.G."/>
            <person name="Yang W.F."/>
            <person name="Lam T.T."/>
            <person name="Chang Q.C."/>
            <person name="Ding S.J."/>
            <person name="Wang X.J."/>
            <person name="Zhu J.G."/>
            <person name="Ruan X.D."/>
            <person name="Zhao L."/>
            <person name="Wei J.T."/>
            <person name="Ye R.Z."/>
            <person name="Que T.C."/>
            <person name="Du C.H."/>
            <person name="Zhou Y.H."/>
            <person name="Cheng J.X."/>
            <person name="Dai P.F."/>
            <person name="Guo W.B."/>
            <person name="Han X.H."/>
            <person name="Huang E.J."/>
            <person name="Li L.F."/>
            <person name="Wei W."/>
            <person name="Gao Y.C."/>
            <person name="Liu J.Z."/>
            <person name="Shao H.Z."/>
            <person name="Wang X."/>
            <person name="Wang C.C."/>
            <person name="Yang T.C."/>
            <person name="Huo Q.B."/>
            <person name="Li W."/>
            <person name="Chen H.Y."/>
            <person name="Chen S.E."/>
            <person name="Zhou L.G."/>
            <person name="Ni X.B."/>
            <person name="Tian J.H."/>
            <person name="Sheng Y."/>
            <person name="Liu T."/>
            <person name="Pan Y.S."/>
            <person name="Xia L.Y."/>
            <person name="Li J."/>
            <person name="Zhao F."/>
            <person name="Cao W.C."/>
        </authorList>
    </citation>
    <scope>NUCLEOTIDE SEQUENCE</scope>
    <source>
        <strain evidence="2">Rmic-2018</strain>
    </source>
</reference>
<keyword evidence="1" id="KW-1133">Transmembrane helix</keyword>
<proteinExistence type="predicted"/>